<evidence type="ECO:0008006" key="5">
    <source>
        <dbReference type="Google" id="ProtNLM"/>
    </source>
</evidence>
<feature type="transmembrane region" description="Helical" evidence="2">
    <location>
        <begin position="13"/>
        <end position="32"/>
    </location>
</feature>
<reference evidence="3 4" key="1">
    <citation type="submission" date="2021-07" db="EMBL/GenBank/DDBJ databases">
        <authorList>
            <person name="Palmer J.M."/>
        </authorList>
    </citation>
    <scope>NUCLEOTIDE SEQUENCE [LARGE SCALE GENOMIC DNA]</scope>
    <source>
        <strain evidence="3 4">AT_MEX2019</strain>
        <tissue evidence="3">Muscle</tissue>
    </source>
</reference>
<keyword evidence="2" id="KW-0812">Transmembrane</keyword>
<sequence>MAPTMAASELRSLFVYFVCLYVFRATVLWSRAKFLWSHSVERNFSTSVSPLLGFFHHLSSIRASLSFWQAELRDYTGYCAEAPEVETCWRAGKTPQKRTSHTTAFNPSGKCPLSKQTSAKNSPNTDSILSVPPETKTHWTIVTQL</sequence>
<comment type="caution">
    <text evidence="3">The sequence shown here is derived from an EMBL/GenBank/DDBJ whole genome shotgun (WGS) entry which is preliminary data.</text>
</comment>
<keyword evidence="2" id="KW-0472">Membrane</keyword>
<dbReference type="Proteomes" id="UP001345963">
    <property type="component" value="Unassembled WGS sequence"/>
</dbReference>
<feature type="region of interest" description="Disordered" evidence="1">
    <location>
        <begin position="97"/>
        <end position="130"/>
    </location>
</feature>
<evidence type="ECO:0000313" key="4">
    <source>
        <dbReference type="Proteomes" id="UP001345963"/>
    </source>
</evidence>
<evidence type="ECO:0000256" key="2">
    <source>
        <dbReference type="SAM" id="Phobius"/>
    </source>
</evidence>
<organism evidence="3 4">
    <name type="scientific">Ataeniobius toweri</name>
    <dbReference type="NCBI Taxonomy" id="208326"/>
    <lineage>
        <taxon>Eukaryota</taxon>
        <taxon>Metazoa</taxon>
        <taxon>Chordata</taxon>
        <taxon>Craniata</taxon>
        <taxon>Vertebrata</taxon>
        <taxon>Euteleostomi</taxon>
        <taxon>Actinopterygii</taxon>
        <taxon>Neopterygii</taxon>
        <taxon>Teleostei</taxon>
        <taxon>Neoteleostei</taxon>
        <taxon>Acanthomorphata</taxon>
        <taxon>Ovalentaria</taxon>
        <taxon>Atherinomorphae</taxon>
        <taxon>Cyprinodontiformes</taxon>
        <taxon>Goodeidae</taxon>
        <taxon>Ataeniobius</taxon>
    </lineage>
</organism>
<name>A0ABU7AYM1_9TELE</name>
<keyword evidence="4" id="KW-1185">Reference proteome</keyword>
<dbReference type="EMBL" id="JAHUTI010032510">
    <property type="protein sequence ID" value="MED6243068.1"/>
    <property type="molecule type" value="Genomic_DNA"/>
</dbReference>
<proteinExistence type="predicted"/>
<accession>A0ABU7AYM1</accession>
<gene>
    <name evidence="3" type="ORF">ATANTOWER_014427</name>
</gene>
<keyword evidence="2" id="KW-1133">Transmembrane helix</keyword>
<protein>
    <recommendedName>
        <fullName evidence="5">Secreted protein</fullName>
    </recommendedName>
</protein>
<feature type="compositionally biased region" description="Polar residues" evidence="1">
    <location>
        <begin position="114"/>
        <end position="128"/>
    </location>
</feature>
<evidence type="ECO:0000256" key="1">
    <source>
        <dbReference type="SAM" id="MobiDB-lite"/>
    </source>
</evidence>
<evidence type="ECO:0000313" key="3">
    <source>
        <dbReference type="EMBL" id="MED6243068.1"/>
    </source>
</evidence>